<name>A0A8S1RQ98_9CILI</name>
<evidence type="ECO:0000256" key="1">
    <source>
        <dbReference type="SAM" id="Coils"/>
    </source>
</evidence>
<keyword evidence="4" id="KW-1185">Reference proteome</keyword>
<proteinExistence type="predicted"/>
<dbReference type="AlphaFoldDB" id="A0A8S1RQ98"/>
<protein>
    <submittedName>
        <fullName evidence="3">Uncharacterized protein</fullName>
    </submittedName>
</protein>
<gene>
    <name evidence="2" type="ORF">PSON_ATCC_30995.1.T1960019</name>
    <name evidence="3" type="ORF">PSON_ATCC_30995.1.T1960021</name>
</gene>
<dbReference type="Proteomes" id="UP000692954">
    <property type="component" value="Unassembled WGS sequence"/>
</dbReference>
<dbReference type="OrthoDB" id="309056at2759"/>
<comment type="caution">
    <text evidence="3">The sequence shown here is derived from an EMBL/GenBank/DDBJ whole genome shotgun (WGS) entry which is preliminary data.</text>
</comment>
<feature type="coiled-coil region" evidence="1">
    <location>
        <begin position="1"/>
        <end position="28"/>
    </location>
</feature>
<reference evidence="3" key="1">
    <citation type="submission" date="2021-01" db="EMBL/GenBank/DDBJ databases">
        <authorList>
            <consortium name="Genoscope - CEA"/>
            <person name="William W."/>
        </authorList>
    </citation>
    <scope>NUCLEOTIDE SEQUENCE</scope>
</reference>
<evidence type="ECO:0000313" key="4">
    <source>
        <dbReference type="Proteomes" id="UP000692954"/>
    </source>
</evidence>
<accession>A0A8S1RQ98</accession>
<dbReference type="EMBL" id="CAJJDN010000196">
    <property type="protein sequence ID" value="CAD8128774.1"/>
    <property type="molecule type" value="Genomic_DNA"/>
</dbReference>
<evidence type="ECO:0000313" key="3">
    <source>
        <dbReference type="EMBL" id="CAD8128774.1"/>
    </source>
</evidence>
<sequence length="135" mass="15948">MQKQNKNLDEINERLNSFAQKLQQEKIELSYNQYDEWAPQEVKLVSVSLNNQILNFHLCGSCQYGSWNQMGAITISNDNQVETFSRKLYDEPDIHGGDVLIYYGTFDEQIQTFVGNWYYLEHQMSGEWYLKFKGQ</sequence>
<keyword evidence="1" id="KW-0175">Coiled coil</keyword>
<evidence type="ECO:0000313" key="2">
    <source>
        <dbReference type="EMBL" id="CAD8128772.1"/>
    </source>
</evidence>
<organism evidence="3 4">
    <name type="scientific">Paramecium sonneborni</name>
    <dbReference type="NCBI Taxonomy" id="65129"/>
    <lineage>
        <taxon>Eukaryota</taxon>
        <taxon>Sar</taxon>
        <taxon>Alveolata</taxon>
        <taxon>Ciliophora</taxon>
        <taxon>Intramacronucleata</taxon>
        <taxon>Oligohymenophorea</taxon>
        <taxon>Peniculida</taxon>
        <taxon>Parameciidae</taxon>
        <taxon>Paramecium</taxon>
    </lineage>
</organism>
<dbReference type="EMBL" id="CAJJDN010000196">
    <property type="protein sequence ID" value="CAD8128772.1"/>
    <property type="molecule type" value="Genomic_DNA"/>
</dbReference>